<dbReference type="GO" id="GO:0004015">
    <property type="term" value="F:adenosylmethionine-8-amino-7-oxononanoate transaminase activity"/>
    <property type="evidence" value="ECO:0007669"/>
    <property type="project" value="TreeGrafter"/>
</dbReference>
<keyword evidence="5" id="KW-1185">Reference proteome</keyword>
<sequence>MSSLFRNLRLHQIFGANTDVGKTILTTALVRASAARGHDVFYLKPVSTGSMSEADDGHIQRYTASVKSAVHTDCLYRFTEPVSPHLAVKLDQKNASHVSTAPADGTVVNAIAEHIRTCASRSISPAMAHMYVETAGGVHSPSLSGTTQLDLYRPLFLPTILVGDSKLGGISSTISSYESLHMRGFIVDAVLLFREDYYRNWEYLKPYFAERGISVFAVDKPPDVHADPAENFALTNKYYESVTSVEGADSISSVLDHLDAGHATRLTELKSMPRRALDSIWWPFVQHDLIAGEKDVNVIDSAHGDFFSIHKPASTPQASTLQPQFDGSASWWTQALGHAHPALALAAAHAAGRYGHVMFPQAVHAPALDLAERLVRGPGAGWAQYAFFSDNGSTGMEVALKMALRAYAARHGLRGDREARRLGVLGLKGSYHGDTLGAMDACEDGGVYSCEWHDARGVWLAPPTIGVRDGAVCITVPKPILGAEADEVVRADSLARVYDVDARLETPLAQAYAAHITRVLRDVERQGTRLGALVLEPLVMGAGGMIFVDPLFQRVLIDVVRAVDSSSSTPGSWYGMPVIFDEVFAGLYRLGVQSAAPLLGASPDIAVYAKILTGGLLPLSATLASRPIYEVFLSDSKADALLHGHSYSAHAVGCAVANEALDQIERLAKDGKWGAAKARWAPPAGNEATGAAATVEDARVWSLWDPAFVKALSKDSAIAEVMTLGTVLAVKVKAAEGGYVSHSAQNLMKGLADVGGGAYENGDRSGLSTAPGGAPFSVHFRTLGDVVYFMLSLNTEESVIRDVEDRIWQTVQNSSR</sequence>
<dbReference type="GO" id="GO:0005524">
    <property type="term" value="F:ATP binding"/>
    <property type="evidence" value="ECO:0007669"/>
    <property type="project" value="InterPro"/>
</dbReference>
<reference evidence="4 5" key="1">
    <citation type="journal article" date="2019" name="New Phytol.">
        <title>Comparative genomics reveals unique wood-decay strategies and fruiting body development in the Schizophyllaceae.</title>
        <authorList>
            <person name="Almasi E."/>
            <person name="Sahu N."/>
            <person name="Krizsan K."/>
            <person name="Balint B."/>
            <person name="Kovacs G.M."/>
            <person name="Kiss B."/>
            <person name="Cseklye J."/>
            <person name="Drula E."/>
            <person name="Henrissat B."/>
            <person name="Nagy I."/>
            <person name="Chovatia M."/>
            <person name="Adam C."/>
            <person name="LaButti K."/>
            <person name="Lipzen A."/>
            <person name="Riley R."/>
            <person name="Grigoriev I.V."/>
            <person name="Nagy L.G."/>
        </authorList>
    </citation>
    <scope>NUCLEOTIDE SEQUENCE [LARGE SCALE GENOMIC DNA]</scope>
    <source>
        <strain evidence="4 5">NL-1724</strain>
    </source>
</reference>
<dbReference type="Pfam" id="PF00202">
    <property type="entry name" value="Aminotran_3"/>
    <property type="match status" value="2"/>
</dbReference>
<evidence type="ECO:0000256" key="3">
    <source>
        <dbReference type="ARBA" id="ARBA00022679"/>
    </source>
</evidence>
<dbReference type="EMBL" id="VDMD01000006">
    <property type="protein sequence ID" value="TRM64871.1"/>
    <property type="molecule type" value="Genomic_DNA"/>
</dbReference>
<dbReference type="Proteomes" id="UP000320762">
    <property type="component" value="Unassembled WGS sequence"/>
</dbReference>
<dbReference type="Gene3D" id="3.40.50.300">
    <property type="entry name" value="P-loop containing nucleotide triphosphate hydrolases"/>
    <property type="match status" value="1"/>
</dbReference>
<evidence type="ECO:0000256" key="1">
    <source>
        <dbReference type="ARBA" id="ARBA00004173"/>
    </source>
</evidence>
<comment type="caution">
    <text evidence="4">The sequence shown here is derived from an EMBL/GenBank/DDBJ whole genome shotgun (WGS) entry which is preliminary data.</text>
</comment>
<keyword evidence="2" id="KW-0032">Aminotransferase</keyword>
<protein>
    <submittedName>
        <fullName evidence="4">Pyridoxal phosphate-dependent transferase</fullName>
    </submittedName>
</protein>
<dbReference type="InterPro" id="IPR015421">
    <property type="entry name" value="PyrdxlP-dep_Trfase_major"/>
</dbReference>
<evidence type="ECO:0000313" key="5">
    <source>
        <dbReference type="Proteomes" id="UP000320762"/>
    </source>
</evidence>
<dbReference type="FunFam" id="3.90.1150.10:FF:000080">
    <property type="entry name" value="Bifunctional dethiobiotin synthetase/adenosylmethionine-8-amino-7-oxononanoate aminotransferase"/>
    <property type="match status" value="1"/>
</dbReference>
<dbReference type="SUPFAM" id="SSF52540">
    <property type="entry name" value="P-loop containing nucleoside triphosphate hydrolases"/>
    <property type="match status" value="1"/>
</dbReference>
<comment type="subcellular location">
    <subcellularLocation>
        <location evidence="1">Mitochondrion</location>
    </subcellularLocation>
</comment>
<dbReference type="Gene3D" id="3.40.640.10">
    <property type="entry name" value="Type I PLP-dependent aspartate aminotransferase-like (Major domain)"/>
    <property type="match status" value="1"/>
</dbReference>
<name>A0A550CJ79_9AGAR</name>
<gene>
    <name evidence="4" type="ORF">BD626DRAFT_236608</name>
</gene>
<dbReference type="GO" id="GO:0000287">
    <property type="term" value="F:magnesium ion binding"/>
    <property type="evidence" value="ECO:0007669"/>
    <property type="project" value="InterPro"/>
</dbReference>
<dbReference type="PANTHER" id="PTHR42684:SF3">
    <property type="entry name" value="ADENOSYLMETHIONINE-8-AMINO-7-OXONONANOATE AMINOTRANSFERASE"/>
    <property type="match status" value="1"/>
</dbReference>
<keyword evidence="3 4" id="KW-0808">Transferase</keyword>
<dbReference type="HAMAP" id="MF_00336">
    <property type="entry name" value="BioD"/>
    <property type="match status" value="1"/>
</dbReference>
<dbReference type="GO" id="GO:0030170">
    <property type="term" value="F:pyridoxal phosphate binding"/>
    <property type="evidence" value="ECO:0007669"/>
    <property type="project" value="InterPro"/>
</dbReference>
<dbReference type="InterPro" id="IPR015424">
    <property type="entry name" value="PyrdxlP-dep_Trfase"/>
</dbReference>
<accession>A0A550CJ79</accession>
<dbReference type="AlphaFoldDB" id="A0A550CJ79"/>
<dbReference type="GO" id="GO:0005739">
    <property type="term" value="C:mitochondrion"/>
    <property type="evidence" value="ECO:0007669"/>
    <property type="project" value="UniProtKB-SubCell"/>
</dbReference>
<evidence type="ECO:0000313" key="4">
    <source>
        <dbReference type="EMBL" id="TRM64871.1"/>
    </source>
</evidence>
<dbReference type="InterPro" id="IPR027417">
    <property type="entry name" value="P-loop_NTPase"/>
</dbReference>
<dbReference type="InterPro" id="IPR005814">
    <property type="entry name" value="Aminotrans_3"/>
</dbReference>
<dbReference type="GO" id="GO:0004141">
    <property type="term" value="F:dethiobiotin synthase activity"/>
    <property type="evidence" value="ECO:0007669"/>
    <property type="project" value="InterPro"/>
</dbReference>
<evidence type="ECO:0000256" key="2">
    <source>
        <dbReference type="ARBA" id="ARBA00022576"/>
    </source>
</evidence>
<dbReference type="GO" id="GO:0009102">
    <property type="term" value="P:biotin biosynthetic process"/>
    <property type="evidence" value="ECO:0007669"/>
    <property type="project" value="UniProtKB-UniPathway"/>
</dbReference>
<dbReference type="PROSITE" id="PS00600">
    <property type="entry name" value="AA_TRANSFER_CLASS_3"/>
    <property type="match status" value="1"/>
</dbReference>
<dbReference type="InterPro" id="IPR004472">
    <property type="entry name" value="DTB_synth_BioD"/>
</dbReference>
<dbReference type="PANTHER" id="PTHR42684">
    <property type="entry name" value="ADENOSYLMETHIONINE-8-AMINO-7-OXONONANOATE AMINOTRANSFERASE"/>
    <property type="match status" value="1"/>
</dbReference>
<dbReference type="OrthoDB" id="425114at2759"/>
<dbReference type="InterPro" id="IPR049704">
    <property type="entry name" value="Aminotrans_3_PPA_site"/>
</dbReference>
<dbReference type="SUPFAM" id="SSF53383">
    <property type="entry name" value="PLP-dependent transferases"/>
    <property type="match status" value="1"/>
</dbReference>
<dbReference type="CDD" id="cd03109">
    <property type="entry name" value="DTBS"/>
    <property type="match status" value="1"/>
</dbReference>
<dbReference type="Pfam" id="PF13500">
    <property type="entry name" value="AAA_26"/>
    <property type="match status" value="1"/>
</dbReference>
<dbReference type="STRING" id="97359.A0A550CJ79"/>
<organism evidence="4 5">
    <name type="scientific">Schizophyllum amplum</name>
    <dbReference type="NCBI Taxonomy" id="97359"/>
    <lineage>
        <taxon>Eukaryota</taxon>
        <taxon>Fungi</taxon>
        <taxon>Dikarya</taxon>
        <taxon>Basidiomycota</taxon>
        <taxon>Agaricomycotina</taxon>
        <taxon>Agaricomycetes</taxon>
        <taxon>Agaricomycetidae</taxon>
        <taxon>Agaricales</taxon>
        <taxon>Schizophyllaceae</taxon>
        <taxon>Schizophyllum</taxon>
    </lineage>
</organism>
<proteinExistence type="inferred from homology"/>
<dbReference type="UniPathway" id="UPA00078"/>